<keyword evidence="6" id="KW-0406">Ion transport</keyword>
<evidence type="ECO:0000256" key="12">
    <source>
        <dbReference type="SAM" id="SignalP"/>
    </source>
</evidence>
<evidence type="ECO:0000256" key="1">
    <source>
        <dbReference type="ARBA" id="ARBA00004571"/>
    </source>
</evidence>
<protein>
    <submittedName>
        <fullName evidence="15">TonB-dependent receptor</fullName>
    </submittedName>
</protein>
<evidence type="ECO:0000256" key="8">
    <source>
        <dbReference type="ARBA" id="ARBA00023136"/>
    </source>
</evidence>
<reference evidence="15 16" key="1">
    <citation type="journal article" date="2016" name="Antonie Van Leeuwenhoek">
        <title>Denitratimonas tolerans gen. nov., sp. nov., a denitrifying bacterium isolated from a bioreactor for tannery wastewater treatment.</title>
        <authorList>
            <person name="Han S.I."/>
            <person name="Kim J.O."/>
            <person name="Lee Y.R."/>
            <person name="Ekpeghere K.I."/>
            <person name="Koh S.C."/>
            <person name="Whang K.S."/>
        </authorList>
    </citation>
    <scope>NUCLEOTIDE SEQUENCE [LARGE SCALE GENOMIC DNA]</scope>
    <source>
        <strain evidence="15 16">KACC 17565</strain>
    </source>
</reference>
<dbReference type="RefSeq" id="WP_337334699.1">
    <property type="nucleotide sequence ID" value="NZ_JBBDHC010000005.1"/>
</dbReference>
<evidence type="ECO:0000256" key="3">
    <source>
        <dbReference type="ARBA" id="ARBA00022452"/>
    </source>
</evidence>
<evidence type="ECO:0000256" key="5">
    <source>
        <dbReference type="ARBA" id="ARBA00022729"/>
    </source>
</evidence>
<dbReference type="InterPro" id="IPR036942">
    <property type="entry name" value="Beta-barrel_TonB_sf"/>
</dbReference>
<keyword evidence="15" id="KW-0675">Receptor</keyword>
<evidence type="ECO:0000256" key="2">
    <source>
        <dbReference type="ARBA" id="ARBA00022448"/>
    </source>
</evidence>
<evidence type="ECO:0000256" key="11">
    <source>
        <dbReference type="RuleBase" id="RU003357"/>
    </source>
</evidence>
<evidence type="ECO:0000259" key="13">
    <source>
        <dbReference type="Pfam" id="PF00593"/>
    </source>
</evidence>
<dbReference type="Pfam" id="PF00593">
    <property type="entry name" value="TonB_dep_Rec_b-barrel"/>
    <property type="match status" value="1"/>
</dbReference>
<dbReference type="GO" id="GO:0009279">
    <property type="term" value="C:cell outer membrane"/>
    <property type="evidence" value="ECO:0007669"/>
    <property type="project" value="UniProtKB-SubCell"/>
</dbReference>
<keyword evidence="5 12" id="KW-0732">Signal</keyword>
<keyword evidence="8 10" id="KW-0472">Membrane</keyword>
<dbReference type="InterPro" id="IPR000531">
    <property type="entry name" value="Beta-barrel_TonB"/>
</dbReference>
<proteinExistence type="inferred from homology"/>
<dbReference type="GO" id="GO:0006811">
    <property type="term" value="P:monoatomic ion transport"/>
    <property type="evidence" value="ECO:0007669"/>
    <property type="project" value="UniProtKB-KW"/>
</dbReference>
<dbReference type="PANTHER" id="PTHR30069">
    <property type="entry name" value="TONB-DEPENDENT OUTER MEMBRANE RECEPTOR"/>
    <property type="match status" value="1"/>
</dbReference>
<feature type="signal peptide" evidence="12">
    <location>
        <begin position="1"/>
        <end position="18"/>
    </location>
</feature>
<dbReference type="EMBL" id="JBBDHC010000005">
    <property type="protein sequence ID" value="MEJ1248979.1"/>
    <property type="molecule type" value="Genomic_DNA"/>
</dbReference>
<keyword evidence="7 11" id="KW-0798">TonB box</keyword>
<gene>
    <name evidence="15" type="ORF">WB794_04725</name>
</gene>
<dbReference type="Pfam" id="PF07715">
    <property type="entry name" value="Plug"/>
    <property type="match status" value="1"/>
</dbReference>
<evidence type="ECO:0000256" key="6">
    <source>
        <dbReference type="ARBA" id="ARBA00023065"/>
    </source>
</evidence>
<keyword evidence="2 10" id="KW-0813">Transport</keyword>
<dbReference type="GO" id="GO:0015889">
    <property type="term" value="P:cobalamin transport"/>
    <property type="evidence" value="ECO:0007669"/>
    <property type="project" value="TreeGrafter"/>
</dbReference>
<dbReference type="Proteomes" id="UP001364472">
    <property type="component" value="Unassembled WGS sequence"/>
</dbReference>
<comment type="subcellular location">
    <subcellularLocation>
        <location evidence="1 10">Cell outer membrane</location>
        <topology evidence="1 10">Multi-pass membrane protein</topology>
    </subcellularLocation>
</comment>
<evidence type="ECO:0000256" key="4">
    <source>
        <dbReference type="ARBA" id="ARBA00022692"/>
    </source>
</evidence>
<name>A0AAW9R4X5_9GAMM</name>
<dbReference type="Gene3D" id="2.40.170.20">
    <property type="entry name" value="TonB-dependent receptor, beta-barrel domain"/>
    <property type="match status" value="1"/>
</dbReference>
<dbReference type="InterPro" id="IPR012910">
    <property type="entry name" value="Plug_dom"/>
</dbReference>
<dbReference type="PROSITE" id="PS52016">
    <property type="entry name" value="TONB_DEPENDENT_REC_3"/>
    <property type="match status" value="1"/>
</dbReference>
<sequence length="605" mass="65452">MKKLVLAALALVPAATLAEPASSSAQATRLDALLVTASPVETRTSEAMQSVQVIERTDIERSPAATLADLLAQQPGLSIQRRGAPGVQADLGIRGSSFEQTLVLVDGVPIQNPQTGHHNLDVAVPLSHIERIEIVTGPGAIQYGGSATGGIVNLITRQPDGFEAGLAVAAGSHATRQFDARIVGAGQAGHHGLSVSTLDSDGDPQSGPSDARLRQALYTGAHASEAGRIFWGAGALEKDFGAWGFYSAEYPDARERTEGHLAWLGAEGRSGAWRLRARAHFDRHEDEFLTRIGGRDYINEHLTRVAGLQADAQREDASGSTAMGAQLRHERLASNALRDHERDVSAIWLLRQQQLGPDTRAEASLSRADHEGHRARWLPALALSHAFGPDWRGFAAAARSTRAPSYTELYLATAANRGSAVLAPEVSDHSELGIEGRLGAQTLTLALHQRRTHDLIDWTRTPGTVTWVANNLDGHRGRGLEAGWRWNPASIRWLARAGLGYEYLQVRVDDADYEVKYAPRVARHTWRADARLDLGAGFGLDLDLRHPRYADEAAATLANARLGWQGKTLRAHLAIQNLLDREIIETGFAPIPGRWLSLGIGARWD</sequence>
<feature type="chain" id="PRO_5043477334" evidence="12">
    <location>
        <begin position="19"/>
        <end position="605"/>
    </location>
</feature>
<evidence type="ECO:0000259" key="14">
    <source>
        <dbReference type="Pfam" id="PF07715"/>
    </source>
</evidence>
<evidence type="ECO:0000313" key="15">
    <source>
        <dbReference type="EMBL" id="MEJ1248979.1"/>
    </source>
</evidence>
<keyword evidence="4 10" id="KW-0812">Transmembrane</keyword>
<evidence type="ECO:0000256" key="10">
    <source>
        <dbReference type="PROSITE-ProRule" id="PRU01360"/>
    </source>
</evidence>
<keyword evidence="16" id="KW-1185">Reference proteome</keyword>
<evidence type="ECO:0000256" key="7">
    <source>
        <dbReference type="ARBA" id="ARBA00023077"/>
    </source>
</evidence>
<dbReference type="Gene3D" id="2.170.130.10">
    <property type="entry name" value="TonB-dependent receptor, plug domain"/>
    <property type="match status" value="1"/>
</dbReference>
<dbReference type="InterPro" id="IPR039426">
    <property type="entry name" value="TonB-dep_rcpt-like"/>
</dbReference>
<keyword evidence="3 10" id="KW-1134">Transmembrane beta strand</keyword>
<feature type="domain" description="TonB-dependent receptor-like beta-barrel" evidence="13">
    <location>
        <begin position="227"/>
        <end position="578"/>
    </location>
</feature>
<evidence type="ECO:0000313" key="16">
    <source>
        <dbReference type="Proteomes" id="UP001364472"/>
    </source>
</evidence>
<comment type="similarity">
    <text evidence="10 11">Belongs to the TonB-dependent receptor family.</text>
</comment>
<organism evidence="15 16">
    <name type="scientific">Denitratimonas tolerans</name>
    <dbReference type="NCBI Taxonomy" id="1338420"/>
    <lineage>
        <taxon>Bacteria</taxon>
        <taxon>Pseudomonadati</taxon>
        <taxon>Pseudomonadota</taxon>
        <taxon>Gammaproteobacteria</taxon>
        <taxon>Lysobacterales</taxon>
        <taxon>Lysobacteraceae</taxon>
        <taxon>Denitratimonas</taxon>
    </lineage>
</organism>
<dbReference type="PANTHER" id="PTHR30069:SF53">
    <property type="entry name" value="COLICIN I RECEPTOR-RELATED"/>
    <property type="match status" value="1"/>
</dbReference>
<keyword evidence="9 10" id="KW-0998">Cell outer membrane</keyword>
<evidence type="ECO:0000256" key="9">
    <source>
        <dbReference type="ARBA" id="ARBA00023237"/>
    </source>
</evidence>
<dbReference type="CDD" id="cd01347">
    <property type="entry name" value="ligand_gated_channel"/>
    <property type="match status" value="1"/>
</dbReference>
<comment type="caution">
    <text evidence="15">The sequence shown here is derived from an EMBL/GenBank/DDBJ whole genome shotgun (WGS) entry which is preliminary data.</text>
</comment>
<dbReference type="InterPro" id="IPR037066">
    <property type="entry name" value="Plug_dom_sf"/>
</dbReference>
<feature type="domain" description="TonB-dependent receptor plug" evidence="14">
    <location>
        <begin position="45"/>
        <end position="151"/>
    </location>
</feature>
<dbReference type="AlphaFoldDB" id="A0AAW9R4X5"/>
<dbReference type="SUPFAM" id="SSF56935">
    <property type="entry name" value="Porins"/>
    <property type="match status" value="1"/>
</dbReference>
<accession>A0AAW9R4X5</accession>